<evidence type="ECO:0000256" key="8">
    <source>
        <dbReference type="ARBA" id="ARBA00023136"/>
    </source>
</evidence>
<evidence type="ECO:0000256" key="3">
    <source>
        <dbReference type="ARBA" id="ARBA00022516"/>
    </source>
</evidence>
<dbReference type="PANTHER" id="PTHR14269">
    <property type="entry name" value="CDP-DIACYLGLYCEROL--GLYCEROL-3-PHOSPHATE 3-PHOSPHATIDYLTRANSFERASE-RELATED"/>
    <property type="match status" value="1"/>
</dbReference>
<feature type="transmembrane region" description="Helical" evidence="12">
    <location>
        <begin position="138"/>
        <end position="154"/>
    </location>
</feature>
<accession>A0A1F7UK15</accession>
<keyword evidence="6 12" id="KW-1133">Transmembrane helix</keyword>
<dbReference type="InterPro" id="IPR000462">
    <property type="entry name" value="CDP-OH_P_trans"/>
</dbReference>
<dbReference type="EMBL" id="MGEH01000027">
    <property type="protein sequence ID" value="OGL78626.1"/>
    <property type="molecule type" value="Genomic_DNA"/>
</dbReference>
<evidence type="ECO:0000256" key="10">
    <source>
        <dbReference type="ARBA" id="ARBA00023264"/>
    </source>
</evidence>
<evidence type="ECO:0000313" key="14">
    <source>
        <dbReference type="Proteomes" id="UP000176603"/>
    </source>
</evidence>
<dbReference type="InterPro" id="IPR004570">
    <property type="entry name" value="Phosphatidylglycerol_P_synth"/>
</dbReference>
<evidence type="ECO:0008006" key="15">
    <source>
        <dbReference type="Google" id="ProtNLM"/>
    </source>
</evidence>
<gene>
    <name evidence="13" type="ORF">A3E39_01675</name>
</gene>
<comment type="caution">
    <text evidence="13">The sequence shown here is derived from an EMBL/GenBank/DDBJ whole genome shotgun (WGS) entry which is preliminary data.</text>
</comment>
<keyword evidence="10" id="KW-1208">Phospholipid metabolism</keyword>
<dbReference type="Pfam" id="PF01066">
    <property type="entry name" value="CDP-OH_P_transf"/>
    <property type="match status" value="1"/>
</dbReference>
<organism evidence="13 14">
    <name type="scientific">Candidatus Uhrbacteria bacterium RIFCSPHIGHO2_12_FULL_60_25</name>
    <dbReference type="NCBI Taxonomy" id="1802399"/>
    <lineage>
        <taxon>Bacteria</taxon>
        <taxon>Candidatus Uhriibacteriota</taxon>
    </lineage>
</organism>
<keyword evidence="9" id="KW-0594">Phospholipid biosynthesis</keyword>
<evidence type="ECO:0000256" key="5">
    <source>
        <dbReference type="ARBA" id="ARBA00022692"/>
    </source>
</evidence>
<dbReference type="PIRSF" id="PIRSF000847">
    <property type="entry name" value="Phos_ph_gly_syn"/>
    <property type="match status" value="1"/>
</dbReference>
<evidence type="ECO:0000256" key="11">
    <source>
        <dbReference type="RuleBase" id="RU003750"/>
    </source>
</evidence>
<sequence length="186" mass="20336">MALFFDEAVRRPLDACVPYWIKPNHLSLGRVALIVPLLYWWDRPIIAVSAVIVAGALDLFDGPLARIRGQVSRLGAFIDAIADKAFVWSALLFACRGIFPSWLVWSVVVADLALIAIRPIKLAMKRSVNATALSKVKFWLQMIALCLALTRSGWLDAPAAGTLGTALFCAVMSLLTHVHDLGRTPS</sequence>
<keyword evidence="7" id="KW-0443">Lipid metabolism</keyword>
<dbReference type="InterPro" id="IPR048254">
    <property type="entry name" value="CDP_ALCOHOL_P_TRANSF_CS"/>
</dbReference>
<protein>
    <recommendedName>
        <fullName evidence="15">CDP-diacylglycerol--glycerol-3-phosphate 3-phosphatidyltransferase</fullName>
    </recommendedName>
</protein>
<comment type="subcellular location">
    <subcellularLocation>
        <location evidence="1">Membrane</location>
        <topology evidence="1">Multi-pass membrane protein</topology>
    </subcellularLocation>
</comment>
<feature type="transmembrane region" description="Helical" evidence="12">
    <location>
        <begin position="160"/>
        <end position="178"/>
    </location>
</feature>
<dbReference type="InterPro" id="IPR050324">
    <property type="entry name" value="CDP-alcohol_PTase-I"/>
</dbReference>
<evidence type="ECO:0000256" key="12">
    <source>
        <dbReference type="SAM" id="Phobius"/>
    </source>
</evidence>
<dbReference type="GO" id="GO:0008444">
    <property type="term" value="F:CDP-diacylglycerol-glycerol-3-phosphate 3-phosphatidyltransferase activity"/>
    <property type="evidence" value="ECO:0007669"/>
    <property type="project" value="InterPro"/>
</dbReference>
<evidence type="ECO:0000256" key="9">
    <source>
        <dbReference type="ARBA" id="ARBA00023209"/>
    </source>
</evidence>
<reference evidence="13 14" key="1">
    <citation type="journal article" date="2016" name="Nat. Commun.">
        <title>Thousands of microbial genomes shed light on interconnected biogeochemical processes in an aquifer system.</title>
        <authorList>
            <person name="Anantharaman K."/>
            <person name="Brown C.T."/>
            <person name="Hug L.A."/>
            <person name="Sharon I."/>
            <person name="Castelle C.J."/>
            <person name="Probst A.J."/>
            <person name="Thomas B.C."/>
            <person name="Singh A."/>
            <person name="Wilkins M.J."/>
            <person name="Karaoz U."/>
            <person name="Brodie E.L."/>
            <person name="Williams K.H."/>
            <person name="Hubbard S.S."/>
            <person name="Banfield J.F."/>
        </authorList>
    </citation>
    <scope>NUCLEOTIDE SEQUENCE [LARGE SCALE GENOMIC DNA]</scope>
</reference>
<keyword evidence="4 11" id="KW-0808">Transferase</keyword>
<dbReference type="Gene3D" id="1.20.120.1760">
    <property type="match status" value="1"/>
</dbReference>
<dbReference type="AlphaFoldDB" id="A0A1F7UK15"/>
<dbReference type="GO" id="GO:0016020">
    <property type="term" value="C:membrane"/>
    <property type="evidence" value="ECO:0007669"/>
    <property type="project" value="UniProtKB-SubCell"/>
</dbReference>
<proteinExistence type="inferred from homology"/>
<dbReference type="PANTHER" id="PTHR14269:SF11">
    <property type="entry name" value="CDP-DIACYLGLYCEROL--GLYCEROL-3-PHOSPHATE 3-PHOSPHATIDYLTRANSFERASE"/>
    <property type="match status" value="1"/>
</dbReference>
<evidence type="ECO:0000256" key="1">
    <source>
        <dbReference type="ARBA" id="ARBA00004141"/>
    </source>
</evidence>
<dbReference type="InterPro" id="IPR043130">
    <property type="entry name" value="CDP-OH_PTrfase_TM_dom"/>
</dbReference>
<evidence type="ECO:0000256" key="6">
    <source>
        <dbReference type="ARBA" id="ARBA00022989"/>
    </source>
</evidence>
<dbReference type="GO" id="GO:0046474">
    <property type="term" value="P:glycerophospholipid biosynthetic process"/>
    <property type="evidence" value="ECO:0007669"/>
    <property type="project" value="TreeGrafter"/>
</dbReference>
<dbReference type="STRING" id="1802399.A3E39_01675"/>
<evidence type="ECO:0000313" key="13">
    <source>
        <dbReference type="EMBL" id="OGL78626.1"/>
    </source>
</evidence>
<keyword evidence="5 12" id="KW-0812">Transmembrane</keyword>
<keyword evidence="3" id="KW-0444">Lipid biosynthesis</keyword>
<evidence type="ECO:0000256" key="7">
    <source>
        <dbReference type="ARBA" id="ARBA00023098"/>
    </source>
</evidence>
<evidence type="ECO:0000256" key="2">
    <source>
        <dbReference type="ARBA" id="ARBA00010441"/>
    </source>
</evidence>
<keyword evidence="8 12" id="KW-0472">Membrane</keyword>
<evidence type="ECO:0000256" key="4">
    <source>
        <dbReference type="ARBA" id="ARBA00022679"/>
    </source>
</evidence>
<name>A0A1F7UK15_9BACT</name>
<comment type="similarity">
    <text evidence="2 11">Belongs to the CDP-alcohol phosphatidyltransferase class-I family.</text>
</comment>
<dbReference type="Proteomes" id="UP000176603">
    <property type="component" value="Unassembled WGS sequence"/>
</dbReference>
<dbReference type="PROSITE" id="PS00379">
    <property type="entry name" value="CDP_ALCOHOL_P_TRANSF"/>
    <property type="match status" value="1"/>
</dbReference>
<feature type="transmembrane region" description="Helical" evidence="12">
    <location>
        <begin position="99"/>
        <end position="117"/>
    </location>
</feature>